<dbReference type="SMART" id="SM00033">
    <property type="entry name" value="CH"/>
    <property type="match status" value="1"/>
</dbReference>
<evidence type="ECO:0008006" key="5">
    <source>
        <dbReference type="Google" id="ProtNLM"/>
    </source>
</evidence>
<dbReference type="OrthoDB" id="10017054at2759"/>
<dbReference type="GO" id="GO:0005509">
    <property type="term" value="F:calcium ion binding"/>
    <property type="evidence" value="ECO:0007669"/>
    <property type="project" value="InterPro"/>
</dbReference>
<dbReference type="GeneID" id="34520983"/>
<name>W6MQR4_9ASCO</name>
<reference evidence="3" key="1">
    <citation type="submission" date="2013-12" db="EMBL/GenBank/DDBJ databases">
        <authorList>
            <person name="Genoscope - CEA"/>
        </authorList>
    </citation>
    <scope>NUCLEOTIDE SEQUENCE</scope>
    <source>
        <strain evidence="3">CBS 1993</strain>
    </source>
</reference>
<evidence type="ECO:0000313" key="4">
    <source>
        <dbReference type="Proteomes" id="UP000019384"/>
    </source>
</evidence>
<dbReference type="HOGENOM" id="CLU_428301_0_0_1"/>
<accession>W6MQR4</accession>
<dbReference type="Gene3D" id="1.10.418.10">
    <property type="entry name" value="Calponin-like domain"/>
    <property type="match status" value="2"/>
</dbReference>
<feature type="domain" description="Calponin-homology (CH)" evidence="1">
    <location>
        <begin position="9"/>
        <end position="120"/>
    </location>
</feature>
<dbReference type="AlphaFoldDB" id="W6MQR4"/>
<sequence>MEEAEKRHLTQQKTLLRWVNSKIRQPLQHIDQLCGYPGRSSIPLVELVCALWDGFDQSLADNKKSNAQLNRIHRVEKTVQIMDVLVEKGLIWQRFDAAKLVDGDSKSICNLLFTLVMELANVELANLEKSQSIAHAKKRDFLVHWCHQCTSKHRITNVIDLSSSWSKGNAIYAMFDHLKPRVIDYEEMLETKLPEARAENLDYVLDLFTEFFHVPRLIDAEDLMVDRPDERSVTTLVVELFNSVQDIRDREKVIAEKEVLGGNDGFRVFVDSMLQIVEMRTEVEASFTKLQDSVDVLLENLASEKAASKRALATGLKLDTIGKSSDLKSRLKTVGLLSGCEDIFKEILEIVKEETYKLEAPEVKQNDFEKLLKLCEDRFTRLLHGTTADVEIYLDEDLLEHLQLITKMSEDLKKISNFSRMANSAANGWDDSCEYRLGSLKRNIQDRLVFIQKEIRTRDRLANLGSKKVDKLAAEMGNLNLEELDYVFNKFDTGSKGYLNKSDTRKAITFMYSEVNVSAIEKAFEASLAQTGRVLRGLYFDEFVHLSKTFGDDESDDNDTDDVLSLSNFGILSLFKEVSNDSNTVKICDLETKYGHDVAEKLKVLMLTSIDEKSLEYAIFFNGGFKNIVTPKELFMAAR</sequence>
<proteinExistence type="predicted"/>
<reference evidence="3" key="2">
    <citation type="submission" date="2014-02" db="EMBL/GenBank/DDBJ databases">
        <title>Complete DNA sequence of /Kuraishia capsulata/ illustrates novel genomic features among budding yeasts (/Saccharomycotina/).</title>
        <authorList>
            <person name="Morales L."/>
            <person name="Noel B."/>
            <person name="Porcel B."/>
            <person name="Marcet-Houben M."/>
            <person name="Hullo M-F."/>
            <person name="Sacerdot C."/>
            <person name="Tekaia F."/>
            <person name="Leh-Louis V."/>
            <person name="Despons L."/>
            <person name="Khanna V."/>
            <person name="Aury J-M."/>
            <person name="Barbe V."/>
            <person name="Couloux A."/>
            <person name="Labadie K."/>
            <person name="Pelletier E."/>
            <person name="Souciet J-L."/>
            <person name="Boekhout T."/>
            <person name="Gabaldon T."/>
            <person name="Wincker P."/>
            <person name="Dujon B."/>
        </authorList>
    </citation>
    <scope>NUCLEOTIDE SEQUENCE</scope>
    <source>
        <strain evidence="3">CBS 1993</strain>
    </source>
</reference>
<dbReference type="SUPFAM" id="SSF47576">
    <property type="entry name" value="Calponin-homology domain, CH-domain"/>
    <property type="match status" value="1"/>
</dbReference>
<dbReference type="InterPro" id="IPR001715">
    <property type="entry name" value="CH_dom"/>
</dbReference>
<dbReference type="PANTHER" id="PTHR11915">
    <property type="entry name" value="SPECTRIN/FILAMIN RELATED CYTOSKELETAL PROTEIN"/>
    <property type="match status" value="1"/>
</dbReference>
<dbReference type="EMBL" id="HG793128">
    <property type="protein sequence ID" value="CDK27602.1"/>
    <property type="molecule type" value="Genomic_DNA"/>
</dbReference>
<evidence type="ECO:0000259" key="2">
    <source>
        <dbReference type="PROSITE" id="PS50222"/>
    </source>
</evidence>
<dbReference type="RefSeq" id="XP_022459595.1">
    <property type="nucleotide sequence ID" value="XM_022602009.1"/>
</dbReference>
<dbReference type="Pfam" id="PF00307">
    <property type="entry name" value="CH"/>
    <property type="match status" value="2"/>
</dbReference>
<feature type="domain" description="Calponin-homology (CH)" evidence="1">
    <location>
        <begin position="136"/>
        <end position="245"/>
    </location>
</feature>
<evidence type="ECO:0000313" key="3">
    <source>
        <dbReference type="EMBL" id="CDK27602.1"/>
    </source>
</evidence>
<dbReference type="InterPro" id="IPR002048">
    <property type="entry name" value="EF_hand_dom"/>
</dbReference>
<dbReference type="InterPro" id="IPR036872">
    <property type="entry name" value="CH_dom_sf"/>
</dbReference>
<evidence type="ECO:0000259" key="1">
    <source>
        <dbReference type="PROSITE" id="PS50021"/>
    </source>
</evidence>
<dbReference type="PROSITE" id="PS50222">
    <property type="entry name" value="EF_HAND_2"/>
    <property type="match status" value="1"/>
</dbReference>
<dbReference type="GO" id="GO:0007010">
    <property type="term" value="P:cytoskeleton organization"/>
    <property type="evidence" value="ECO:0007669"/>
    <property type="project" value="UniProtKB-ARBA"/>
</dbReference>
<keyword evidence="4" id="KW-1185">Reference proteome</keyword>
<gene>
    <name evidence="3" type="ORF">KUCA_T00003581001</name>
</gene>
<organism evidence="3 4">
    <name type="scientific">Kuraishia capsulata CBS 1993</name>
    <dbReference type="NCBI Taxonomy" id="1382522"/>
    <lineage>
        <taxon>Eukaryota</taxon>
        <taxon>Fungi</taxon>
        <taxon>Dikarya</taxon>
        <taxon>Ascomycota</taxon>
        <taxon>Saccharomycotina</taxon>
        <taxon>Pichiomycetes</taxon>
        <taxon>Pichiales</taxon>
        <taxon>Pichiaceae</taxon>
        <taxon>Kuraishia</taxon>
    </lineage>
</organism>
<dbReference type="STRING" id="1382522.W6MQR4"/>
<protein>
    <recommendedName>
        <fullName evidence="5">EF-hand domain-containing protein</fullName>
    </recommendedName>
</protein>
<dbReference type="PROSITE" id="PS50021">
    <property type="entry name" value="CH"/>
    <property type="match status" value="2"/>
</dbReference>
<dbReference type="Proteomes" id="UP000019384">
    <property type="component" value="Unassembled WGS sequence"/>
</dbReference>
<feature type="domain" description="EF-hand" evidence="2">
    <location>
        <begin position="479"/>
        <end position="514"/>
    </location>
</feature>